<dbReference type="InterPro" id="IPR054129">
    <property type="entry name" value="DesT_TetR_C"/>
</dbReference>
<dbReference type="PROSITE" id="PS50977">
    <property type="entry name" value="HTH_TETR_2"/>
    <property type="match status" value="1"/>
</dbReference>
<gene>
    <name evidence="6" type="ORF">GCM10010468_53660</name>
</gene>
<dbReference type="InterPro" id="IPR001647">
    <property type="entry name" value="HTH_TetR"/>
</dbReference>
<evidence type="ECO:0000313" key="7">
    <source>
        <dbReference type="Proteomes" id="UP001501237"/>
    </source>
</evidence>
<dbReference type="Gene3D" id="1.10.357.10">
    <property type="entry name" value="Tetracycline Repressor, domain 2"/>
    <property type="match status" value="1"/>
</dbReference>
<dbReference type="Proteomes" id="UP001501237">
    <property type="component" value="Unassembled WGS sequence"/>
</dbReference>
<keyword evidence="2 4" id="KW-0238">DNA-binding</keyword>
<dbReference type="Pfam" id="PF00440">
    <property type="entry name" value="TetR_N"/>
    <property type="match status" value="1"/>
</dbReference>
<feature type="DNA-binding region" description="H-T-H motif" evidence="4">
    <location>
        <begin position="54"/>
        <end position="73"/>
    </location>
</feature>
<evidence type="ECO:0000313" key="6">
    <source>
        <dbReference type="EMBL" id="GAA3225789.1"/>
    </source>
</evidence>
<dbReference type="Pfam" id="PF21943">
    <property type="entry name" value="TetR_C_46"/>
    <property type="match status" value="1"/>
</dbReference>
<keyword evidence="7" id="KW-1185">Reference proteome</keyword>
<dbReference type="PANTHER" id="PTHR30055:SF174">
    <property type="entry name" value="TRANSCRIPTIONAL REGULATORY PROTEIN (PROBABLY TETR-FAMILY)-RELATED"/>
    <property type="match status" value="1"/>
</dbReference>
<protein>
    <submittedName>
        <fullName evidence="6">TetR/AcrR family transcriptional regulator</fullName>
    </submittedName>
</protein>
<dbReference type="SUPFAM" id="SSF46689">
    <property type="entry name" value="Homeodomain-like"/>
    <property type="match status" value="1"/>
</dbReference>
<evidence type="ECO:0000256" key="3">
    <source>
        <dbReference type="ARBA" id="ARBA00023163"/>
    </source>
</evidence>
<sequence length="231" mass="25346">MGLDLGYASLVGDREAAGAQGRRGRRRLSVDERRDELIEAALDLFSRRPPEEISIDDVAAAAGASRALVYHYFGGKQELYVAALRSAAAQLGELLKPPTEGSPLQRLALSLKRYFDFVEDHAPGYLAMLRGGPASRSGELGEIVESVRAILLNRILKEMGLEDPSPVLRITLRSWMAGVETAALDWLENKDMPRDELEALLVDQNIVLLHNAAQRDPAVMAVFNDLAAQEQ</sequence>
<keyword evidence="1" id="KW-0805">Transcription regulation</keyword>
<reference evidence="7" key="1">
    <citation type="journal article" date="2019" name="Int. J. Syst. Evol. Microbiol.">
        <title>The Global Catalogue of Microorganisms (GCM) 10K type strain sequencing project: providing services to taxonomists for standard genome sequencing and annotation.</title>
        <authorList>
            <consortium name="The Broad Institute Genomics Platform"/>
            <consortium name="The Broad Institute Genome Sequencing Center for Infectious Disease"/>
            <person name="Wu L."/>
            <person name="Ma J."/>
        </authorList>
    </citation>
    <scope>NUCLEOTIDE SEQUENCE [LARGE SCALE GENOMIC DNA]</scope>
    <source>
        <strain evidence="7">JCM 9377</strain>
    </source>
</reference>
<organism evidence="6 7">
    <name type="scientific">Actinocorallia longicatena</name>
    <dbReference type="NCBI Taxonomy" id="111803"/>
    <lineage>
        <taxon>Bacteria</taxon>
        <taxon>Bacillati</taxon>
        <taxon>Actinomycetota</taxon>
        <taxon>Actinomycetes</taxon>
        <taxon>Streptosporangiales</taxon>
        <taxon>Thermomonosporaceae</taxon>
        <taxon>Actinocorallia</taxon>
    </lineage>
</organism>
<name>A0ABP6QF55_9ACTN</name>
<keyword evidence="3" id="KW-0804">Transcription</keyword>
<feature type="domain" description="HTH tetR-type" evidence="5">
    <location>
        <begin position="31"/>
        <end position="91"/>
    </location>
</feature>
<dbReference type="InterPro" id="IPR009057">
    <property type="entry name" value="Homeodomain-like_sf"/>
</dbReference>
<dbReference type="PRINTS" id="PR00455">
    <property type="entry name" value="HTHTETR"/>
</dbReference>
<dbReference type="InterPro" id="IPR050109">
    <property type="entry name" value="HTH-type_TetR-like_transc_reg"/>
</dbReference>
<comment type="caution">
    <text evidence="6">The sequence shown here is derived from an EMBL/GenBank/DDBJ whole genome shotgun (WGS) entry which is preliminary data.</text>
</comment>
<dbReference type="PANTHER" id="PTHR30055">
    <property type="entry name" value="HTH-TYPE TRANSCRIPTIONAL REGULATOR RUTR"/>
    <property type="match status" value="1"/>
</dbReference>
<evidence type="ECO:0000256" key="2">
    <source>
        <dbReference type="ARBA" id="ARBA00023125"/>
    </source>
</evidence>
<proteinExistence type="predicted"/>
<evidence type="ECO:0000259" key="5">
    <source>
        <dbReference type="PROSITE" id="PS50977"/>
    </source>
</evidence>
<accession>A0ABP6QF55</accession>
<dbReference type="EMBL" id="BAAAUV010000015">
    <property type="protein sequence ID" value="GAA3225789.1"/>
    <property type="molecule type" value="Genomic_DNA"/>
</dbReference>
<evidence type="ECO:0000256" key="1">
    <source>
        <dbReference type="ARBA" id="ARBA00023015"/>
    </source>
</evidence>
<evidence type="ECO:0000256" key="4">
    <source>
        <dbReference type="PROSITE-ProRule" id="PRU00335"/>
    </source>
</evidence>